<evidence type="ECO:0000256" key="2">
    <source>
        <dbReference type="ARBA" id="ARBA00022729"/>
    </source>
</evidence>
<accession>A0A6M2BA40</accession>
<dbReference type="SUPFAM" id="SSF49401">
    <property type="entry name" value="Bacterial adhesins"/>
    <property type="match status" value="1"/>
</dbReference>
<comment type="caution">
    <text evidence="6">The sequence shown here is derived from an EMBL/GenBank/DDBJ whole genome shotgun (WGS) entry which is preliminary data.</text>
</comment>
<proteinExistence type="predicted"/>
<dbReference type="GO" id="GO:0009289">
    <property type="term" value="C:pilus"/>
    <property type="evidence" value="ECO:0007669"/>
    <property type="project" value="UniProtKB-SubCell"/>
</dbReference>
<gene>
    <name evidence="6" type="ORF">GW579_18615</name>
</gene>
<name>A0A6M2BA40_9GAMM</name>
<dbReference type="PANTHER" id="PTHR33420">
    <property type="entry name" value="FIMBRIAL SUBUNIT ELFA-RELATED"/>
    <property type="match status" value="1"/>
</dbReference>
<comment type="subcellular location">
    <subcellularLocation>
        <location evidence="1">Fimbrium</location>
    </subcellularLocation>
</comment>
<dbReference type="GO" id="GO:0043709">
    <property type="term" value="P:cell adhesion involved in single-species biofilm formation"/>
    <property type="evidence" value="ECO:0007669"/>
    <property type="project" value="TreeGrafter"/>
</dbReference>
<dbReference type="Gene3D" id="2.60.40.1090">
    <property type="entry name" value="Fimbrial-type adhesion domain"/>
    <property type="match status" value="1"/>
</dbReference>
<dbReference type="InterPro" id="IPR036937">
    <property type="entry name" value="Adhesion_dom_fimbrial_sf"/>
</dbReference>
<dbReference type="AlphaFoldDB" id="A0A6M2BA40"/>
<keyword evidence="2 4" id="KW-0732">Signal</keyword>
<dbReference type="InterPro" id="IPR008966">
    <property type="entry name" value="Adhesion_dom_sf"/>
</dbReference>
<evidence type="ECO:0000313" key="7">
    <source>
        <dbReference type="Proteomes" id="UP000476696"/>
    </source>
</evidence>
<reference evidence="6 7" key="1">
    <citation type="submission" date="2020-03" db="EMBL/GenBank/DDBJ databases">
        <title>Rahnella aceri sp. nov., isoated from traditional Jeju Makgeolli.</title>
        <authorList>
            <person name="Kim I.S."/>
            <person name="Jeon D."/>
        </authorList>
    </citation>
    <scope>NUCLEOTIDE SEQUENCE [LARGE SCALE GENOMIC DNA]</scope>
    <source>
        <strain evidence="6 7">Lac-M11</strain>
    </source>
</reference>
<dbReference type="Pfam" id="PF00419">
    <property type="entry name" value="Fimbrial"/>
    <property type="match status" value="1"/>
</dbReference>
<feature type="signal peptide" evidence="4">
    <location>
        <begin position="1"/>
        <end position="25"/>
    </location>
</feature>
<feature type="chain" id="PRO_5026837514" evidence="4">
    <location>
        <begin position="26"/>
        <end position="363"/>
    </location>
</feature>
<dbReference type="RefSeq" id="WP_165061000.1">
    <property type="nucleotide sequence ID" value="NZ_JAADJS010000004.1"/>
</dbReference>
<dbReference type="InterPro" id="IPR000259">
    <property type="entry name" value="Adhesion_dom_fimbrial"/>
</dbReference>
<keyword evidence="7" id="KW-1185">Reference proteome</keyword>
<organism evidence="6 7">
    <name type="scientific">Rahnella contaminans</name>
    <dbReference type="NCBI Taxonomy" id="2703882"/>
    <lineage>
        <taxon>Bacteria</taxon>
        <taxon>Pseudomonadati</taxon>
        <taxon>Pseudomonadota</taxon>
        <taxon>Gammaproteobacteria</taxon>
        <taxon>Enterobacterales</taxon>
        <taxon>Yersiniaceae</taxon>
        <taxon>Rahnella</taxon>
    </lineage>
</organism>
<dbReference type="PANTHER" id="PTHR33420:SF31">
    <property type="entry name" value="TYPE 1 FIMBRIN D-MANNOSE SPECIFIC ADHESIN"/>
    <property type="match status" value="1"/>
</dbReference>
<feature type="domain" description="Fimbrial-type adhesion" evidence="5">
    <location>
        <begin position="210"/>
        <end position="362"/>
    </location>
</feature>
<keyword evidence="3" id="KW-0281">Fimbrium</keyword>
<evidence type="ECO:0000313" key="6">
    <source>
        <dbReference type="EMBL" id="NGX89097.1"/>
    </source>
</evidence>
<sequence length="363" mass="39026">MNHRKNVLFALILGFSGLYGLSAFAGSATCDPRNGSAATYENSILRDLSSNENARGSIITEAMNSSQENYQISCNCSAADASGANGVLIMYSLQTSLPLGHTTDYFKINDHLDVMTQVAIPKNGNVTVPTSKAVSDGTHHWDKENTGICAQQSTQDNLNTGSQGKVDLYITTPFIGELTIPRIEIARVYASSATVNTTAPPLGSPVAVLYLSGTITVPQNCEINQGEIISVRFGTIQASRFTKINTPPDGFRPVTFDIKYDCTKSGLPVIPNNDKLEMILEGQDVENQYYLIARRRPSDNKADIGIVVQDAGGTYMPFAQGVLPMNQDGLGKVTLTAFPINLVGGELDTGEFEATATLKVDIR</sequence>
<evidence type="ECO:0000256" key="3">
    <source>
        <dbReference type="ARBA" id="ARBA00023263"/>
    </source>
</evidence>
<protein>
    <submittedName>
        <fullName evidence="6">Fimbrial protein</fullName>
    </submittedName>
</protein>
<dbReference type="InterPro" id="IPR050263">
    <property type="entry name" value="Bact_Fimbrial_Adh_Pro"/>
</dbReference>
<evidence type="ECO:0000256" key="4">
    <source>
        <dbReference type="SAM" id="SignalP"/>
    </source>
</evidence>
<dbReference type="EMBL" id="JAADJS010000004">
    <property type="protein sequence ID" value="NGX89097.1"/>
    <property type="molecule type" value="Genomic_DNA"/>
</dbReference>
<evidence type="ECO:0000256" key="1">
    <source>
        <dbReference type="ARBA" id="ARBA00004561"/>
    </source>
</evidence>
<dbReference type="Proteomes" id="UP000476696">
    <property type="component" value="Unassembled WGS sequence"/>
</dbReference>
<evidence type="ECO:0000259" key="5">
    <source>
        <dbReference type="Pfam" id="PF00419"/>
    </source>
</evidence>